<dbReference type="InterPro" id="IPR029063">
    <property type="entry name" value="SAM-dependent_MTases_sf"/>
</dbReference>
<dbReference type="InterPro" id="IPR001678">
    <property type="entry name" value="MeTrfase_RsmB-F_NOP2_dom"/>
</dbReference>
<dbReference type="Pfam" id="PF01189">
    <property type="entry name" value="Methyltr_RsmB-F"/>
    <property type="match status" value="1"/>
</dbReference>
<keyword evidence="4" id="KW-0963">Cytoplasm</keyword>
<dbReference type="Gene3D" id="3.40.50.150">
    <property type="entry name" value="Vaccinia Virus protein VP39"/>
    <property type="match status" value="1"/>
</dbReference>
<dbReference type="AlphaFoldDB" id="A0A1M6DI55"/>
<dbReference type="SUPFAM" id="SSF48013">
    <property type="entry name" value="NusB-like"/>
    <property type="match status" value="1"/>
</dbReference>
<keyword evidence="8 13" id="KW-0949">S-adenosyl-L-methionine</keyword>
<dbReference type="FunFam" id="3.40.50.150:FF:000022">
    <property type="entry name" value="Ribosomal RNA small subunit methyltransferase B"/>
    <property type="match status" value="1"/>
</dbReference>
<evidence type="ECO:0000256" key="6">
    <source>
        <dbReference type="ARBA" id="ARBA00022603"/>
    </source>
</evidence>
<proteinExistence type="inferred from homology"/>
<dbReference type="NCBIfam" id="TIGR00563">
    <property type="entry name" value="rsmB"/>
    <property type="match status" value="1"/>
</dbReference>
<keyword evidence="7 13" id="KW-0808">Transferase</keyword>
<evidence type="ECO:0000256" key="13">
    <source>
        <dbReference type="PROSITE-ProRule" id="PRU01023"/>
    </source>
</evidence>
<keyword evidence="6 13" id="KW-0489">Methyltransferase</keyword>
<dbReference type="OrthoDB" id="9810297at2"/>
<dbReference type="CDD" id="cd02440">
    <property type="entry name" value="AdoMet_MTases"/>
    <property type="match status" value="1"/>
</dbReference>
<evidence type="ECO:0000256" key="1">
    <source>
        <dbReference type="ARBA" id="ARBA00002724"/>
    </source>
</evidence>
<evidence type="ECO:0000256" key="11">
    <source>
        <dbReference type="ARBA" id="ARBA00031088"/>
    </source>
</evidence>
<protein>
    <recommendedName>
        <fullName evidence="3">16S rRNA (cytosine(967)-C(5))-methyltransferase</fullName>
        <ecNumber evidence="3">2.1.1.176</ecNumber>
    </recommendedName>
    <alternativeName>
        <fullName evidence="10">16S rRNA m5C967 methyltransferase</fullName>
    </alternativeName>
    <alternativeName>
        <fullName evidence="11">rRNA (cytosine-C(5)-)-methyltransferase RsmB</fullName>
    </alternativeName>
</protein>
<feature type="domain" description="SAM-dependent MTase RsmB/NOP-type" evidence="14">
    <location>
        <begin position="168"/>
        <end position="437"/>
    </location>
</feature>
<dbReference type="Proteomes" id="UP000184052">
    <property type="component" value="Unassembled WGS sequence"/>
</dbReference>
<dbReference type="PANTHER" id="PTHR22807:SF53">
    <property type="entry name" value="RIBOSOMAL RNA SMALL SUBUNIT METHYLTRANSFERASE B-RELATED"/>
    <property type="match status" value="1"/>
</dbReference>
<sequence length="437" mass="50126">MKYRKYVVDSLYKVLTEGKYSNIESVSAMGRMEDKKEKDLYLFTFNGVLENLIFADWVIAEYSSVKLRKINANVLNIMRSAVFQIFFSERISSTRIVNDSVELTKKCLYKSTRFVNGILRNIVRNKEEILIKLDGIGGIEGLSIKYSYPMEFMKLIVEEFGFEEAEKFCIASNSKPETVFRVNSSIISRDEFLKKYGGKYEVKKTDTSNYGIIIRNIHRLQDMDEFKNGLITPQDESSILVSEILNPDKDSRIIDMCCAPGGKCLHSAEIMKNTGKVICCDIYGHKLKLVEETALRLGLENIEIREQDGLELIPEFFESFDYCIVDVPCSNTGIIRRKPEIKYNLRVDGLKEIEEIQYGILENASKYLKKGGRLVYSTCSVLDNENINLVKRFLENNSEFEFKGFEVGGKVVSEGYLQLYPQIDNMDGFFIASLVKN</sequence>
<feature type="binding site" evidence="13">
    <location>
        <position position="281"/>
    </location>
    <ligand>
        <name>S-adenosyl-L-methionine</name>
        <dbReference type="ChEBI" id="CHEBI:59789"/>
    </ligand>
</feature>
<feature type="binding site" evidence="13">
    <location>
        <position position="326"/>
    </location>
    <ligand>
        <name>S-adenosyl-L-methionine</name>
        <dbReference type="ChEBI" id="CHEBI:59789"/>
    </ligand>
</feature>
<dbReference type="PANTHER" id="PTHR22807">
    <property type="entry name" value="NOP2 YEAST -RELATED NOL1/NOP2/FMU SUN DOMAIN-CONTAINING"/>
    <property type="match status" value="1"/>
</dbReference>
<evidence type="ECO:0000256" key="7">
    <source>
        <dbReference type="ARBA" id="ARBA00022679"/>
    </source>
</evidence>
<evidence type="ECO:0000256" key="8">
    <source>
        <dbReference type="ARBA" id="ARBA00022691"/>
    </source>
</evidence>
<evidence type="ECO:0000313" key="16">
    <source>
        <dbReference type="Proteomes" id="UP000184052"/>
    </source>
</evidence>
<evidence type="ECO:0000313" key="15">
    <source>
        <dbReference type="EMBL" id="SHI73037.1"/>
    </source>
</evidence>
<dbReference type="InterPro" id="IPR006027">
    <property type="entry name" value="NusB_RsmB_TIM44"/>
</dbReference>
<name>A0A1M6DI55_9FIRM</name>
<evidence type="ECO:0000256" key="2">
    <source>
        <dbReference type="ARBA" id="ARBA00004496"/>
    </source>
</evidence>
<keyword evidence="9 13" id="KW-0694">RNA-binding</keyword>
<dbReference type="NCBIfam" id="NF011494">
    <property type="entry name" value="PRK14902.1"/>
    <property type="match status" value="1"/>
</dbReference>
<evidence type="ECO:0000256" key="4">
    <source>
        <dbReference type="ARBA" id="ARBA00022490"/>
    </source>
</evidence>
<evidence type="ECO:0000256" key="9">
    <source>
        <dbReference type="ARBA" id="ARBA00022884"/>
    </source>
</evidence>
<dbReference type="PROSITE" id="PS51686">
    <property type="entry name" value="SAM_MT_RSMB_NOP"/>
    <property type="match status" value="1"/>
</dbReference>
<comment type="similarity">
    <text evidence="13">Belongs to the class I-like SAM-binding methyltransferase superfamily. RsmB/NOP family.</text>
</comment>
<dbReference type="GO" id="GO:0005737">
    <property type="term" value="C:cytoplasm"/>
    <property type="evidence" value="ECO:0007669"/>
    <property type="project" value="UniProtKB-SubCell"/>
</dbReference>
<dbReference type="InterPro" id="IPR035926">
    <property type="entry name" value="NusB-like_sf"/>
</dbReference>
<dbReference type="InterPro" id="IPR049560">
    <property type="entry name" value="MeTrfase_RsmB-F_NOP2_cat"/>
</dbReference>
<dbReference type="InterPro" id="IPR004573">
    <property type="entry name" value="rRNA_ssu_MeTfrase_B"/>
</dbReference>
<evidence type="ECO:0000256" key="12">
    <source>
        <dbReference type="ARBA" id="ARBA00047283"/>
    </source>
</evidence>
<keyword evidence="5" id="KW-0698">rRNA processing</keyword>
<dbReference type="SUPFAM" id="SSF53335">
    <property type="entry name" value="S-adenosyl-L-methionine-dependent methyltransferases"/>
    <property type="match status" value="1"/>
</dbReference>
<evidence type="ECO:0000256" key="3">
    <source>
        <dbReference type="ARBA" id="ARBA00012140"/>
    </source>
</evidence>
<dbReference type="GO" id="GO:0003723">
    <property type="term" value="F:RNA binding"/>
    <property type="evidence" value="ECO:0007669"/>
    <property type="project" value="UniProtKB-UniRule"/>
</dbReference>
<dbReference type="Pfam" id="PF01029">
    <property type="entry name" value="NusB"/>
    <property type="match status" value="1"/>
</dbReference>
<dbReference type="STRING" id="1121476.SAMN02745751_00929"/>
<feature type="binding site" evidence="13">
    <location>
        <begin position="257"/>
        <end position="263"/>
    </location>
    <ligand>
        <name>S-adenosyl-L-methionine</name>
        <dbReference type="ChEBI" id="CHEBI:59789"/>
    </ligand>
</feature>
<accession>A0A1M6DI55</accession>
<dbReference type="GO" id="GO:0006355">
    <property type="term" value="P:regulation of DNA-templated transcription"/>
    <property type="evidence" value="ECO:0007669"/>
    <property type="project" value="InterPro"/>
</dbReference>
<dbReference type="EMBL" id="FQZL01000006">
    <property type="protein sequence ID" value="SHI73037.1"/>
    <property type="molecule type" value="Genomic_DNA"/>
</dbReference>
<dbReference type="Gene3D" id="3.30.70.1170">
    <property type="entry name" value="Sun protein, domain 3"/>
    <property type="match status" value="1"/>
</dbReference>
<dbReference type="Gene3D" id="1.10.940.10">
    <property type="entry name" value="NusB-like"/>
    <property type="match status" value="1"/>
</dbReference>
<dbReference type="InterPro" id="IPR023267">
    <property type="entry name" value="RCMT"/>
</dbReference>
<keyword evidence="16" id="KW-1185">Reference proteome</keyword>
<organism evidence="15 16">
    <name type="scientific">Dethiosulfatibacter aminovorans DSM 17477</name>
    <dbReference type="NCBI Taxonomy" id="1121476"/>
    <lineage>
        <taxon>Bacteria</taxon>
        <taxon>Bacillati</taxon>
        <taxon>Bacillota</taxon>
        <taxon>Tissierellia</taxon>
        <taxon>Dethiosulfatibacter</taxon>
    </lineage>
</organism>
<evidence type="ECO:0000259" key="14">
    <source>
        <dbReference type="PROSITE" id="PS51686"/>
    </source>
</evidence>
<dbReference type="EC" id="2.1.1.176" evidence="3"/>
<comment type="function">
    <text evidence="1">Specifically methylates the cytosine at position 967 (m5C967) of 16S rRNA.</text>
</comment>
<dbReference type="PRINTS" id="PR02008">
    <property type="entry name" value="RCMTFAMILY"/>
</dbReference>
<comment type="catalytic activity">
    <reaction evidence="12">
        <text>cytidine(967) in 16S rRNA + S-adenosyl-L-methionine = 5-methylcytidine(967) in 16S rRNA + S-adenosyl-L-homocysteine + H(+)</text>
        <dbReference type="Rhea" id="RHEA:42748"/>
        <dbReference type="Rhea" id="RHEA-COMP:10219"/>
        <dbReference type="Rhea" id="RHEA-COMP:10220"/>
        <dbReference type="ChEBI" id="CHEBI:15378"/>
        <dbReference type="ChEBI" id="CHEBI:57856"/>
        <dbReference type="ChEBI" id="CHEBI:59789"/>
        <dbReference type="ChEBI" id="CHEBI:74483"/>
        <dbReference type="ChEBI" id="CHEBI:82748"/>
        <dbReference type="EC" id="2.1.1.176"/>
    </reaction>
</comment>
<dbReference type="RefSeq" id="WP_073047877.1">
    <property type="nucleotide sequence ID" value="NZ_FQZL01000006.1"/>
</dbReference>
<feature type="active site" description="Nucleophile" evidence="13">
    <location>
        <position position="379"/>
    </location>
</feature>
<evidence type="ECO:0000256" key="5">
    <source>
        <dbReference type="ARBA" id="ARBA00022552"/>
    </source>
</evidence>
<dbReference type="GO" id="GO:0008649">
    <property type="term" value="F:rRNA methyltransferase activity"/>
    <property type="evidence" value="ECO:0007669"/>
    <property type="project" value="InterPro"/>
</dbReference>
<reference evidence="15 16" key="1">
    <citation type="submission" date="2016-11" db="EMBL/GenBank/DDBJ databases">
        <authorList>
            <person name="Jaros S."/>
            <person name="Januszkiewicz K."/>
            <person name="Wedrychowicz H."/>
        </authorList>
    </citation>
    <scope>NUCLEOTIDE SEQUENCE [LARGE SCALE GENOMIC DNA]</scope>
    <source>
        <strain evidence="15 16">DSM 17477</strain>
    </source>
</reference>
<feature type="binding site" evidence="13">
    <location>
        <position position="308"/>
    </location>
    <ligand>
        <name>S-adenosyl-L-methionine</name>
        <dbReference type="ChEBI" id="CHEBI:59789"/>
    </ligand>
</feature>
<gene>
    <name evidence="15" type="ORF">SAMN02745751_00929</name>
</gene>
<evidence type="ECO:0000256" key="10">
    <source>
        <dbReference type="ARBA" id="ARBA00030399"/>
    </source>
</evidence>
<comment type="subcellular location">
    <subcellularLocation>
        <location evidence="2">Cytoplasm</location>
    </subcellularLocation>
</comment>